<sequence>MSTPNVNLPDMPSDSFQPSVPFNEAMQTIDALLPLAVQSMALTAPPATVAGDAGKRWIPAAAPTGAWAGHAGDVALCTGADLWVFIEPPPYIVAYNIATGTEFRNIAGTWTAVP</sequence>
<gene>
    <name evidence="1" type="ORF">Langgrundblatt1_BL10048</name>
</gene>
<dbReference type="Proteomes" id="UP001056479">
    <property type="component" value="Segment"/>
</dbReference>
<protein>
    <submittedName>
        <fullName evidence="1">Tail fiber protein</fullName>
    </submittedName>
</protein>
<evidence type="ECO:0000313" key="2">
    <source>
        <dbReference type="Proteomes" id="UP001056479"/>
    </source>
</evidence>
<dbReference type="InterPro" id="IPR021251">
    <property type="entry name" value="DUF2793"/>
</dbReference>
<dbReference type="Pfam" id="PF10983">
    <property type="entry name" value="DUF2793"/>
    <property type="match status" value="1"/>
</dbReference>
<evidence type="ECO:0000313" key="1">
    <source>
        <dbReference type="EMBL" id="URA06813.1"/>
    </source>
</evidence>
<dbReference type="EMBL" id="ON189042">
    <property type="protein sequence ID" value="URA06813.1"/>
    <property type="molecule type" value="Genomic_DNA"/>
</dbReference>
<organism evidence="1 2">
    <name type="scientific">Xanthomonas phage Langgrundblatt1</name>
    <dbReference type="NCBI Taxonomy" id="2939128"/>
    <lineage>
        <taxon>Viruses</taxon>
        <taxon>Duplodnaviria</taxon>
        <taxon>Heunggongvirae</taxon>
        <taxon>Uroviricota</taxon>
        <taxon>Caudoviricetes</taxon>
        <taxon>Stanbaylleyvirinae</taxon>
        <taxon>Shirevirus</taxon>
        <taxon>Shirevirus langgrundblatt1</taxon>
    </lineage>
</organism>
<accession>A0A9E7E1D8</accession>
<reference evidence="1" key="1">
    <citation type="journal article" date="2022" name="Viruses">
        <title>Isolation of novel Xanthomonas phages for the plant pathogens X. translucens and X. campestris.</title>
        <authorList>
            <person name="Erdrich S.H."/>
            <person name="Sharma V."/>
            <person name="Schurr U."/>
            <person name="Arsova B."/>
            <person name="Frunzke J."/>
        </authorList>
    </citation>
    <scope>NUCLEOTIDE SEQUENCE</scope>
</reference>
<name>A0A9E7E1D8_9CAUD</name>
<keyword evidence="2" id="KW-1185">Reference proteome</keyword>
<proteinExistence type="predicted"/>